<dbReference type="Proteomes" id="UP001530400">
    <property type="component" value="Unassembled WGS sequence"/>
</dbReference>
<evidence type="ECO:0000256" key="5">
    <source>
        <dbReference type="ARBA" id="ARBA00022777"/>
    </source>
</evidence>
<dbReference type="InterPro" id="IPR011009">
    <property type="entry name" value="Kinase-like_dom_sf"/>
</dbReference>
<dbReference type="AlphaFoldDB" id="A0ABD3NC61"/>
<evidence type="ECO:0000256" key="7">
    <source>
        <dbReference type="ARBA" id="ARBA00047899"/>
    </source>
</evidence>
<dbReference type="FunFam" id="1.10.510.10:FF:000571">
    <property type="entry name" value="Maternal embryonic leucine zipper kinase"/>
    <property type="match status" value="1"/>
</dbReference>
<dbReference type="PANTHER" id="PTHR43895">
    <property type="entry name" value="CALCIUM/CALMODULIN-DEPENDENT PROTEIN KINASE KINASE-RELATED"/>
    <property type="match status" value="1"/>
</dbReference>
<evidence type="ECO:0000259" key="9">
    <source>
        <dbReference type="PROSITE" id="PS50011"/>
    </source>
</evidence>
<keyword evidence="11" id="KW-1185">Reference proteome</keyword>
<dbReference type="EC" id="2.7.11.1" evidence="1"/>
<dbReference type="InterPro" id="IPR000719">
    <property type="entry name" value="Prot_kinase_dom"/>
</dbReference>
<organism evidence="10 11">
    <name type="scientific">Cyclotella atomus</name>
    <dbReference type="NCBI Taxonomy" id="382360"/>
    <lineage>
        <taxon>Eukaryota</taxon>
        <taxon>Sar</taxon>
        <taxon>Stramenopiles</taxon>
        <taxon>Ochrophyta</taxon>
        <taxon>Bacillariophyta</taxon>
        <taxon>Coscinodiscophyceae</taxon>
        <taxon>Thalassiosirophycidae</taxon>
        <taxon>Stephanodiscales</taxon>
        <taxon>Stephanodiscaceae</taxon>
        <taxon>Cyclotella</taxon>
    </lineage>
</organism>
<evidence type="ECO:0000256" key="8">
    <source>
        <dbReference type="ARBA" id="ARBA00048679"/>
    </source>
</evidence>
<accession>A0ABD3NC61</accession>
<comment type="caution">
    <text evidence="10">The sequence shown here is derived from an EMBL/GenBank/DDBJ whole genome shotgun (WGS) entry which is preliminary data.</text>
</comment>
<comment type="catalytic activity">
    <reaction evidence="8">
        <text>L-seryl-[protein] + ATP = O-phospho-L-seryl-[protein] + ADP + H(+)</text>
        <dbReference type="Rhea" id="RHEA:17989"/>
        <dbReference type="Rhea" id="RHEA-COMP:9863"/>
        <dbReference type="Rhea" id="RHEA-COMP:11604"/>
        <dbReference type="ChEBI" id="CHEBI:15378"/>
        <dbReference type="ChEBI" id="CHEBI:29999"/>
        <dbReference type="ChEBI" id="CHEBI:30616"/>
        <dbReference type="ChEBI" id="CHEBI:83421"/>
        <dbReference type="ChEBI" id="CHEBI:456216"/>
        <dbReference type="EC" id="2.7.11.1"/>
    </reaction>
</comment>
<dbReference type="PROSITE" id="PS50011">
    <property type="entry name" value="PROTEIN_KINASE_DOM"/>
    <property type="match status" value="1"/>
</dbReference>
<dbReference type="GO" id="GO:0005524">
    <property type="term" value="F:ATP binding"/>
    <property type="evidence" value="ECO:0007669"/>
    <property type="project" value="UniProtKB-KW"/>
</dbReference>
<dbReference type="Gene3D" id="1.10.510.10">
    <property type="entry name" value="Transferase(Phosphotransferase) domain 1"/>
    <property type="match status" value="1"/>
</dbReference>
<evidence type="ECO:0000313" key="10">
    <source>
        <dbReference type="EMBL" id="KAL3773645.1"/>
    </source>
</evidence>
<evidence type="ECO:0000256" key="3">
    <source>
        <dbReference type="ARBA" id="ARBA00022679"/>
    </source>
</evidence>
<dbReference type="Pfam" id="PF00069">
    <property type="entry name" value="Pkinase"/>
    <property type="match status" value="2"/>
</dbReference>
<dbReference type="PANTHER" id="PTHR43895:SF32">
    <property type="entry name" value="SERINE_THREONINE-PROTEIN KINASE CHK1"/>
    <property type="match status" value="1"/>
</dbReference>
<keyword evidence="2" id="KW-0723">Serine/threonine-protein kinase</keyword>
<evidence type="ECO:0000256" key="1">
    <source>
        <dbReference type="ARBA" id="ARBA00012513"/>
    </source>
</evidence>
<evidence type="ECO:0000313" key="11">
    <source>
        <dbReference type="Proteomes" id="UP001530400"/>
    </source>
</evidence>
<dbReference type="EMBL" id="JALLPJ020001225">
    <property type="protein sequence ID" value="KAL3773645.1"/>
    <property type="molecule type" value="Genomic_DNA"/>
</dbReference>
<dbReference type="SUPFAM" id="SSF56112">
    <property type="entry name" value="Protein kinase-like (PK-like)"/>
    <property type="match status" value="1"/>
</dbReference>
<reference evidence="10 11" key="1">
    <citation type="submission" date="2024-10" db="EMBL/GenBank/DDBJ databases">
        <title>Updated reference genomes for cyclostephanoid diatoms.</title>
        <authorList>
            <person name="Roberts W.R."/>
            <person name="Alverson A.J."/>
        </authorList>
    </citation>
    <scope>NUCLEOTIDE SEQUENCE [LARGE SCALE GENOMIC DNA]</scope>
    <source>
        <strain evidence="10 11">AJA010-31</strain>
    </source>
</reference>
<proteinExistence type="predicted"/>
<evidence type="ECO:0000256" key="2">
    <source>
        <dbReference type="ARBA" id="ARBA00022527"/>
    </source>
</evidence>
<dbReference type="GO" id="GO:0004674">
    <property type="term" value="F:protein serine/threonine kinase activity"/>
    <property type="evidence" value="ECO:0007669"/>
    <property type="project" value="UniProtKB-KW"/>
</dbReference>
<comment type="catalytic activity">
    <reaction evidence="7">
        <text>L-threonyl-[protein] + ATP = O-phospho-L-threonyl-[protein] + ADP + H(+)</text>
        <dbReference type="Rhea" id="RHEA:46608"/>
        <dbReference type="Rhea" id="RHEA-COMP:11060"/>
        <dbReference type="Rhea" id="RHEA-COMP:11605"/>
        <dbReference type="ChEBI" id="CHEBI:15378"/>
        <dbReference type="ChEBI" id="CHEBI:30013"/>
        <dbReference type="ChEBI" id="CHEBI:30616"/>
        <dbReference type="ChEBI" id="CHEBI:61977"/>
        <dbReference type="ChEBI" id="CHEBI:456216"/>
        <dbReference type="EC" id="2.7.11.1"/>
    </reaction>
</comment>
<keyword evidence="6" id="KW-0067">ATP-binding</keyword>
<protein>
    <recommendedName>
        <fullName evidence="1">non-specific serine/threonine protein kinase</fullName>
        <ecNumber evidence="1">2.7.11.1</ecNumber>
    </recommendedName>
</protein>
<feature type="domain" description="Protein kinase" evidence="9">
    <location>
        <begin position="1"/>
        <end position="214"/>
    </location>
</feature>
<keyword evidence="3" id="KW-0808">Transferase</keyword>
<keyword evidence="4" id="KW-0547">Nucleotide-binding</keyword>
<gene>
    <name evidence="10" type="ORF">ACHAWO_007712</name>
</gene>
<keyword evidence="5" id="KW-0418">Kinase</keyword>
<evidence type="ECO:0000256" key="6">
    <source>
        <dbReference type="ARBA" id="ARBA00022840"/>
    </source>
</evidence>
<evidence type="ECO:0000256" key="4">
    <source>
        <dbReference type="ARBA" id="ARBA00022741"/>
    </source>
</evidence>
<sequence>MGAQLKREIAVMKMIQSKHIVQFYECLASKSNVYLVLELVTGGELFELLVKEGRFSEGRARFFFRQLVEVVQCCHKKGVAHRDLEVVSSRGFTEYCCAALILILGQEPENLLLDSNEELKISDFGFPNYVSPEVIDSEECGYDGRKADVWSMGVILYVMSTGSLPFDEKSMPELFAKIRAANYRQPRRISPSLVDLISRILVADPKRRINLEKI</sequence>
<name>A0ABD3NC61_9STRA</name>